<comment type="caution">
    <text evidence="2">The sequence shown here is derived from an EMBL/GenBank/DDBJ whole genome shotgun (WGS) entry which is preliminary data.</text>
</comment>
<proteinExistence type="predicted"/>
<sequence>MIGMDSIDSIELLPGFGKNTSEGRFFVYRSTGWKIYLCNYDNFEIISILATFYQRFISFKAKEPNLKLKYEDKPPHPPSIYTTRLRAKEEEKRKKQQEEQKDEVMENSDLDEYECKVLMPVLDHWSAQLIGNYDLVCPSFFNNIQRFRFMLPQAIATH</sequence>
<evidence type="ECO:0000256" key="1">
    <source>
        <dbReference type="SAM" id="MobiDB-lite"/>
    </source>
</evidence>
<dbReference type="EMBL" id="RRYP01019260">
    <property type="protein sequence ID" value="TNV73306.1"/>
    <property type="molecule type" value="Genomic_DNA"/>
</dbReference>
<dbReference type="AlphaFoldDB" id="A0A8J8NE12"/>
<accession>A0A8J8NE12</accession>
<keyword evidence="3" id="KW-1185">Reference proteome</keyword>
<feature type="compositionally biased region" description="Basic and acidic residues" evidence="1">
    <location>
        <begin position="86"/>
        <end position="104"/>
    </location>
</feature>
<feature type="region of interest" description="Disordered" evidence="1">
    <location>
        <begin position="69"/>
        <end position="107"/>
    </location>
</feature>
<reference evidence="2" key="1">
    <citation type="submission" date="2019-06" db="EMBL/GenBank/DDBJ databases">
        <authorList>
            <person name="Zheng W."/>
        </authorList>
    </citation>
    <scope>NUCLEOTIDE SEQUENCE</scope>
    <source>
        <strain evidence="2">QDHG01</strain>
    </source>
</reference>
<protein>
    <submittedName>
        <fullName evidence="2">Uncharacterized protein</fullName>
    </submittedName>
</protein>
<gene>
    <name evidence="2" type="ORF">FGO68_gene8191</name>
</gene>
<dbReference type="Proteomes" id="UP000785679">
    <property type="component" value="Unassembled WGS sequence"/>
</dbReference>
<evidence type="ECO:0000313" key="2">
    <source>
        <dbReference type="EMBL" id="TNV73306.1"/>
    </source>
</evidence>
<organism evidence="2 3">
    <name type="scientific">Halteria grandinella</name>
    <dbReference type="NCBI Taxonomy" id="5974"/>
    <lineage>
        <taxon>Eukaryota</taxon>
        <taxon>Sar</taxon>
        <taxon>Alveolata</taxon>
        <taxon>Ciliophora</taxon>
        <taxon>Intramacronucleata</taxon>
        <taxon>Spirotrichea</taxon>
        <taxon>Stichotrichia</taxon>
        <taxon>Sporadotrichida</taxon>
        <taxon>Halteriidae</taxon>
        <taxon>Halteria</taxon>
    </lineage>
</organism>
<name>A0A8J8NE12_HALGN</name>
<evidence type="ECO:0000313" key="3">
    <source>
        <dbReference type="Proteomes" id="UP000785679"/>
    </source>
</evidence>